<sequence length="97" mass="11087">MYQRYQEYNERLGEFYLGVDANNAAVDVYNAENRLHEQEYKVKEFPSVIVHTTEQAKELVRVKQSVGFEGTMVPVATEYVEQEILAIAADENIAIGD</sequence>
<dbReference type="Proteomes" id="UP001163823">
    <property type="component" value="Chromosome 14"/>
</dbReference>
<dbReference type="AlphaFoldDB" id="A0AAD7KQ17"/>
<accession>A0AAD7KQ17</accession>
<dbReference type="EMBL" id="JARAOO010000014">
    <property type="protein sequence ID" value="KAJ7943577.1"/>
    <property type="molecule type" value="Genomic_DNA"/>
</dbReference>
<organism evidence="1 2">
    <name type="scientific">Quillaja saponaria</name>
    <name type="common">Soap bark tree</name>
    <dbReference type="NCBI Taxonomy" id="32244"/>
    <lineage>
        <taxon>Eukaryota</taxon>
        <taxon>Viridiplantae</taxon>
        <taxon>Streptophyta</taxon>
        <taxon>Embryophyta</taxon>
        <taxon>Tracheophyta</taxon>
        <taxon>Spermatophyta</taxon>
        <taxon>Magnoliopsida</taxon>
        <taxon>eudicotyledons</taxon>
        <taxon>Gunneridae</taxon>
        <taxon>Pentapetalae</taxon>
        <taxon>rosids</taxon>
        <taxon>fabids</taxon>
        <taxon>Fabales</taxon>
        <taxon>Quillajaceae</taxon>
        <taxon>Quillaja</taxon>
    </lineage>
</organism>
<evidence type="ECO:0000313" key="2">
    <source>
        <dbReference type="Proteomes" id="UP001163823"/>
    </source>
</evidence>
<reference evidence="1" key="1">
    <citation type="journal article" date="2023" name="Science">
        <title>Elucidation of the pathway for biosynthesis of saponin adjuvants from the soapbark tree.</title>
        <authorList>
            <person name="Reed J."/>
            <person name="Orme A."/>
            <person name="El-Demerdash A."/>
            <person name="Owen C."/>
            <person name="Martin L.B.B."/>
            <person name="Misra R.C."/>
            <person name="Kikuchi S."/>
            <person name="Rejzek M."/>
            <person name="Martin A.C."/>
            <person name="Harkess A."/>
            <person name="Leebens-Mack J."/>
            <person name="Louveau T."/>
            <person name="Stephenson M.J."/>
            <person name="Osbourn A."/>
        </authorList>
    </citation>
    <scope>NUCLEOTIDE SEQUENCE</scope>
    <source>
        <strain evidence="1">S10</strain>
    </source>
</reference>
<proteinExistence type="predicted"/>
<evidence type="ECO:0000313" key="1">
    <source>
        <dbReference type="EMBL" id="KAJ7943577.1"/>
    </source>
</evidence>
<gene>
    <name evidence="1" type="ORF">O6P43_033105</name>
</gene>
<name>A0AAD7KQ17_QUISA</name>
<keyword evidence="2" id="KW-1185">Reference proteome</keyword>
<dbReference type="KEGG" id="qsa:O6P43_033105"/>
<protein>
    <submittedName>
        <fullName evidence="1">Uncharacterized protein</fullName>
    </submittedName>
</protein>
<comment type="caution">
    <text evidence="1">The sequence shown here is derived from an EMBL/GenBank/DDBJ whole genome shotgun (WGS) entry which is preliminary data.</text>
</comment>